<dbReference type="PROSITE" id="PS50862">
    <property type="entry name" value="AA_TRNA_LIGASE_II"/>
    <property type="match status" value="1"/>
</dbReference>
<keyword evidence="5 13" id="KW-0436">Ligase</keyword>
<dbReference type="EC" id="6.1.1.20" evidence="13"/>
<feature type="domain" description="Aminoacyl-transfer RNA synthetases class-II family profile" evidence="14">
    <location>
        <begin position="121"/>
        <end position="354"/>
    </location>
</feature>
<dbReference type="GO" id="GO:0004826">
    <property type="term" value="F:phenylalanine-tRNA ligase activity"/>
    <property type="evidence" value="ECO:0007669"/>
    <property type="project" value="UniProtKB-UniRule"/>
</dbReference>
<keyword evidence="7 13" id="KW-0547">Nucleotide-binding</keyword>
<organism evidence="15">
    <name type="scientific">uncultured Thermomicrobiales bacterium</name>
    <dbReference type="NCBI Taxonomy" id="1645740"/>
    <lineage>
        <taxon>Bacteria</taxon>
        <taxon>Pseudomonadati</taxon>
        <taxon>Thermomicrobiota</taxon>
        <taxon>Thermomicrobia</taxon>
        <taxon>Thermomicrobiales</taxon>
        <taxon>environmental samples</taxon>
    </lineage>
</organism>
<dbReference type="CDD" id="cd00496">
    <property type="entry name" value="PheRS_alpha_core"/>
    <property type="match status" value="1"/>
</dbReference>
<keyword evidence="11 13" id="KW-0030">Aminoacyl-tRNA synthetase</keyword>
<evidence type="ECO:0000256" key="1">
    <source>
        <dbReference type="ARBA" id="ARBA00004496"/>
    </source>
</evidence>
<comment type="cofactor">
    <cofactor evidence="13">
        <name>Mg(2+)</name>
        <dbReference type="ChEBI" id="CHEBI:18420"/>
    </cofactor>
    <text evidence="13">Binds 2 magnesium ions per tetramer.</text>
</comment>
<dbReference type="GO" id="GO:0000049">
    <property type="term" value="F:tRNA binding"/>
    <property type="evidence" value="ECO:0007669"/>
    <property type="project" value="InterPro"/>
</dbReference>
<evidence type="ECO:0000256" key="8">
    <source>
        <dbReference type="ARBA" id="ARBA00022840"/>
    </source>
</evidence>
<dbReference type="GO" id="GO:0005737">
    <property type="term" value="C:cytoplasm"/>
    <property type="evidence" value="ECO:0007669"/>
    <property type="project" value="UniProtKB-SubCell"/>
</dbReference>
<evidence type="ECO:0000256" key="3">
    <source>
        <dbReference type="ARBA" id="ARBA00011209"/>
    </source>
</evidence>
<dbReference type="AlphaFoldDB" id="A0A6J4V5N2"/>
<dbReference type="InterPro" id="IPR004529">
    <property type="entry name" value="Phe-tRNA-synth_IIc_asu"/>
</dbReference>
<evidence type="ECO:0000256" key="5">
    <source>
        <dbReference type="ARBA" id="ARBA00022598"/>
    </source>
</evidence>
<dbReference type="SUPFAM" id="SSF46589">
    <property type="entry name" value="tRNA-binding arm"/>
    <property type="match status" value="1"/>
</dbReference>
<dbReference type="InterPro" id="IPR045864">
    <property type="entry name" value="aa-tRNA-synth_II/BPL/LPL"/>
</dbReference>
<keyword evidence="6 13" id="KW-0479">Metal-binding</keyword>
<evidence type="ECO:0000256" key="10">
    <source>
        <dbReference type="ARBA" id="ARBA00022917"/>
    </source>
</evidence>
<comment type="subunit">
    <text evidence="3 13">Tetramer of two alpha and two beta subunits.</text>
</comment>
<dbReference type="GO" id="GO:0000287">
    <property type="term" value="F:magnesium ion binding"/>
    <property type="evidence" value="ECO:0007669"/>
    <property type="project" value="UniProtKB-UniRule"/>
</dbReference>
<evidence type="ECO:0000313" key="15">
    <source>
        <dbReference type="EMBL" id="CAA9570194.1"/>
    </source>
</evidence>
<dbReference type="Gene3D" id="3.30.930.10">
    <property type="entry name" value="Bira Bifunctional Protein, Domain 2"/>
    <property type="match status" value="1"/>
</dbReference>
<dbReference type="GO" id="GO:0006432">
    <property type="term" value="P:phenylalanyl-tRNA aminoacylation"/>
    <property type="evidence" value="ECO:0007669"/>
    <property type="project" value="UniProtKB-UniRule"/>
</dbReference>
<dbReference type="HAMAP" id="MF_00281">
    <property type="entry name" value="Phe_tRNA_synth_alpha1"/>
    <property type="match status" value="1"/>
</dbReference>
<feature type="binding site" evidence="13">
    <location>
        <position position="270"/>
    </location>
    <ligand>
        <name>Mg(2+)</name>
        <dbReference type="ChEBI" id="CHEBI:18420"/>
        <note>shared with beta subunit</note>
    </ligand>
</feature>
<comment type="subcellular location">
    <subcellularLocation>
        <location evidence="1 13">Cytoplasm</location>
    </subcellularLocation>
</comment>
<evidence type="ECO:0000256" key="6">
    <source>
        <dbReference type="ARBA" id="ARBA00022723"/>
    </source>
</evidence>
<keyword evidence="10 13" id="KW-0648">Protein biosynthesis</keyword>
<evidence type="ECO:0000256" key="9">
    <source>
        <dbReference type="ARBA" id="ARBA00022842"/>
    </source>
</evidence>
<evidence type="ECO:0000259" key="14">
    <source>
        <dbReference type="PROSITE" id="PS50862"/>
    </source>
</evidence>
<dbReference type="SUPFAM" id="SSF55681">
    <property type="entry name" value="Class II aaRS and biotin synthetases"/>
    <property type="match status" value="1"/>
</dbReference>
<dbReference type="NCBIfam" id="TIGR00468">
    <property type="entry name" value="pheS"/>
    <property type="match status" value="1"/>
</dbReference>
<sequence length="360" mass="39548">MTTGGSIEVGQIEALEREATDRLAQIADEAALEGWFREFLGRKDGKLSGLLRGMGALSPEERPRFGAAVNATKDRVTAAYEARKATVGGAALTARLAADAVDITQPGRPVPMGTLHPTTLVTRELSAIFALLGFQTIEGPEVEETRYNFDLLNIPTNHPARDKWDTFYVGSRGTDDTVNEIVLRTHTSPMQARTMQRQDPPVRVIVPGRCYRYEATDASHEAIFFQLEGLAVDKKITMSDLKGTLTEMTRQLFGSSTKVRFRCDFFPFVEPGVDFSATCAVCGGKGCRVCKGTGWLELGGAGMVHPNVLRNVGYDPAIYSGFAFGLGIERIVMIKYGIDDIRNFYANDLRFLEEFAGTRI</sequence>
<reference evidence="15" key="1">
    <citation type="submission" date="2020-02" db="EMBL/GenBank/DDBJ databases">
        <authorList>
            <person name="Meier V. D."/>
        </authorList>
    </citation>
    <scope>NUCLEOTIDE SEQUENCE</scope>
    <source>
        <strain evidence="15">AVDCRST_MAG18</strain>
    </source>
</reference>
<dbReference type="PANTHER" id="PTHR11538:SF41">
    <property type="entry name" value="PHENYLALANINE--TRNA LIGASE, MITOCHONDRIAL"/>
    <property type="match status" value="1"/>
</dbReference>
<evidence type="ECO:0000256" key="4">
    <source>
        <dbReference type="ARBA" id="ARBA00022490"/>
    </source>
</evidence>
<dbReference type="InterPro" id="IPR006195">
    <property type="entry name" value="aa-tRNA-synth_II"/>
</dbReference>
<comment type="catalytic activity">
    <reaction evidence="12 13">
        <text>tRNA(Phe) + L-phenylalanine + ATP = L-phenylalanyl-tRNA(Phe) + AMP + diphosphate + H(+)</text>
        <dbReference type="Rhea" id="RHEA:19413"/>
        <dbReference type="Rhea" id="RHEA-COMP:9668"/>
        <dbReference type="Rhea" id="RHEA-COMP:9699"/>
        <dbReference type="ChEBI" id="CHEBI:15378"/>
        <dbReference type="ChEBI" id="CHEBI:30616"/>
        <dbReference type="ChEBI" id="CHEBI:33019"/>
        <dbReference type="ChEBI" id="CHEBI:58095"/>
        <dbReference type="ChEBI" id="CHEBI:78442"/>
        <dbReference type="ChEBI" id="CHEBI:78531"/>
        <dbReference type="ChEBI" id="CHEBI:456215"/>
        <dbReference type="EC" id="6.1.1.20"/>
    </reaction>
</comment>
<dbReference type="InterPro" id="IPR004188">
    <property type="entry name" value="Phe-tRNA_ligase_II_N"/>
</dbReference>
<name>A0A6J4V5N2_9BACT</name>
<evidence type="ECO:0000256" key="12">
    <source>
        <dbReference type="ARBA" id="ARBA00049255"/>
    </source>
</evidence>
<keyword evidence="9 13" id="KW-0460">Magnesium</keyword>
<keyword evidence="8 13" id="KW-0067">ATP-binding</keyword>
<dbReference type="GO" id="GO:0005524">
    <property type="term" value="F:ATP binding"/>
    <property type="evidence" value="ECO:0007669"/>
    <property type="project" value="UniProtKB-UniRule"/>
</dbReference>
<proteinExistence type="inferred from homology"/>
<gene>
    <name evidence="13" type="primary">pheS</name>
    <name evidence="15" type="ORF">AVDCRST_MAG18-1890</name>
</gene>
<dbReference type="Pfam" id="PF02912">
    <property type="entry name" value="Phe_tRNA-synt_N"/>
    <property type="match status" value="1"/>
</dbReference>
<keyword evidence="4 13" id="KW-0963">Cytoplasm</keyword>
<dbReference type="InterPro" id="IPR022911">
    <property type="entry name" value="Phe_tRNA_ligase_alpha1_bac"/>
</dbReference>
<evidence type="ECO:0000256" key="11">
    <source>
        <dbReference type="ARBA" id="ARBA00023146"/>
    </source>
</evidence>
<dbReference type="PANTHER" id="PTHR11538">
    <property type="entry name" value="PHENYLALANYL-TRNA SYNTHETASE"/>
    <property type="match status" value="1"/>
</dbReference>
<evidence type="ECO:0000256" key="2">
    <source>
        <dbReference type="ARBA" id="ARBA00010207"/>
    </source>
</evidence>
<comment type="similarity">
    <text evidence="2 13">Belongs to the class-II aminoacyl-tRNA synthetase family. Phe-tRNA synthetase alpha subunit type 1 subfamily.</text>
</comment>
<protein>
    <recommendedName>
        <fullName evidence="13">Phenylalanine--tRNA ligase alpha subunit</fullName>
        <ecNumber evidence="13">6.1.1.20</ecNumber>
    </recommendedName>
    <alternativeName>
        <fullName evidence="13">Phenylalanyl-tRNA synthetase alpha subunit</fullName>
        <shortName evidence="13">PheRS</shortName>
    </alternativeName>
</protein>
<evidence type="ECO:0000256" key="13">
    <source>
        <dbReference type="HAMAP-Rule" id="MF_00281"/>
    </source>
</evidence>
<dbReference type="EMBL" id="CADCWN010000149">
    <property type="protein sequence ID" value="CAA9570194.1"/>
    <property type="molecule type" value="Genomic_DNA"/>
</dbReference>
<accession>A0A6J4V5N2</accession>
<dbReference type="Pfam" id="PF01409">
    <property type="entry name" value="tRNA-synt_2d"/>
    <property type="match status" value="1"/>
</dbReference>
<dbReference type="InterPro" id="IPR002319">
    <property type="entry name" value="Phenylalanyl-tRNA_Synthase"/>
</dbReference>
<dbReference type="InterPro" id="IPR010978">
    <property type="entry name" value="tRNA-bd_arm"/>
</dbReference>
<evidence type="ECO:0000256" key="7">
    <source>
        <dbReference type="ARBA" id="ARBA00022741"/>
    </source>
</evidence>